<reference evidence="1 2" key="1">
    <citation type="submission" date="2018-12" db="EMBL/GenBank/DDBJ databases">
        <authorList>
            <consortium name="Pathogen Informatics"/>
        </authorList>
    </citation>
    <scope>NUCLEOTIDE SEQUENCE [LARGE SCALE GENOMIC DNA]</scope>
    <source>
        <strain evidence="1 2">NCTC13071</strain>
    </source>
</reference>
<dbReference type="RefSeq" id="WP_025879905.1">
    <property type="nucleotide sequence ID" value="NZ_LR134384.1"/>
</dbReference>
<name>A0A448L263_9BACT</name>
<dbReference type="KEGG" id="poc:NCTC13071_00034"/>
<sequence length="78" mass="9186">MKTYFYASYKLNVNKADVCTIIKAQSQAQIKRAAIHLHENWSRFETYNEAFNYLMINVTSLGAQVSYDDVRYYDVTNF</sequence>
<organism evidence="1 2">
    <name type="scientific">Segatella oris</name>
    <dbReference type="NCBI Taxonomy" id="28135"/>
    <lineage>
        <taxon>Bacteria</taxon>
        <taxon>Pseudomonadati</taxon>
        <taxon>Bacteroidota</taxon>
        <taxon>Bacteroidia</taxon>
        <taxon>Bacteroidales</taxon>
        <taxon>Prevotellaceae</taxon>
        <taxon>Segatella</taxon>
    </lineage>
</organism>
<dbReference type="Proteomes" id="UP000274578">
    <property type="component" value="Chromosome 1"/>
</dbReference>
<evidence type="ECO:0000313" key="2">
    <source>
        <dbReference type="Proteomes" id="UP000274578"/>
    </source>
</evidence>
<dbReference type="GeneID" id="85010965"/>
<accession>A0A448L263</accession>
<protein>
    <submittedName>
        <fullName evidence="1">Uncharacterized protein</fullName>
    </submittedName>
</protein>
<dbReference type="EMBL" id="LR134384">
    <property type="protein sequence ID" value="VEH14069.1"/>
    <property type="molecule type" value="Genomic_DNA"/>
</dbReference>
<proteinExistence type="predicted"/>
<gene>
    <name evidence="1" type="ORF">NCTC13071_00034</name>
</gene>
<dbReference type="AlphaFoldDB" id="A0A448L263"/>
<evidence type="ECO:0000313" key="1">
    <source>
        <dbReference type="EMBL" id="VEH14069.1"/>
    </source>
</evidence>